<evidence type="ECO:0000256" key="5">
    <source>
        <dbReference type="ARBA" id="ARBA00023212"/>
    </source>
</evidence>
<dbReference type="GO" id="GO:0005869">
    <property type="term" value="C:dynactin complex"/>
    <property type="evidence" value="ECO:0007669"/>
    <property type="project" value="InterPro"/>
</dbReference>
<dbReference type="InterPro" id="IPR027777">
    <property type="entry name" value="DCTN6"/>
</dbReference>
<dbReference type="PANTHER" id="PTHR13072">
    <property type="entry name" value="DYNACTIN 6"/>
    <property type="match status" value="1"/>
</dbReference>
<evidence type="ECO:0000256" key="1">
    <source>
        <dbReference type="ARBA" id="ARBA00004245"/>
    </source>
</evidence>
<evidence type="ECO:0000256" key="2">
    <source>
        <dbReference type="ARBA" id="ARBA00007719"/>
    </source>
</evidence>
<protein>
    <recommendedName>
        <fullName evidence="3">Dynactin subunit 6</fullName>
    </recommendedName>
</protein>
<evidence type="ECO:0000256" key="4">
    <source>
        <dbReference type="ARBA" id="ARBA00022490"/>
    </source>
</evidence>
<name>A0A0B6Y2S9_9EUPU</name>
<reference evidence="7" key="1">
    <citation type="submission" date="2014-12" db="EMBL/GenBank/DDBJ databases">
        <title>Insight into the proteome of Arion vulgaris.</title>
        <authorList>
            <person name="Aradska J."/>
            <person name="Bulat T."/>
            <person name="Smidak R."/>
            <person name="Sarate P."/>
            <person name="Gangsoo J."/>
            <person name="Sialana F."/>
            <person name="Bilban M."/>
            <person name="Lubec G."/>
        </authorList>
    </citation>
    <scope>NUCLEOTIDE SEQUENCE</scope>
    <source>
        <tissue evidence="7">Skin</tissue>
    </source>
</reference>
<accession>A0A0B6Y2S9</accession>
<dbReference type="Gene3D" id="2.160.10.10">
    <property type="entry name" value="Hexapeptide repeat proteins"/>
    <property type="match status" value="1"/>
</dbReference>
<dbReference type="GO" id="GO:0007052">
    <property type="term" value="P:mitotic spindle organization"/>
    <property type="evidence" value="ECO:0007669"/>
    <property type="project" value="TreeGrafter"/>
</dbReference>
<evidence type="ECO:0000256" key="3">
    <source>
        <dbReference type="ARBA" id="ARBA00016573"/>
    </source>
</evidence>
<dbReference type="EMBL" id="HACG01003554">
    <property type="protein sequence ID" value="CEK50419.1"/>
    <property type="molecule type" value="Transcribed_RNA"/>
</dbReference>
<evidence type="ECO:0000313" key="7">
    <source>
        <dbReference type="EMBL" id="CEK50419.1"/>
    </source>
</evidence>
<comment type="subcellular location">
    <subcellularLocation>
        <location evidence="1">Cytoplasm</location>
        <location evidence="1">Cytoskeleton</location>
    </subcellularLocation>
</comment>
<comment type="function">
    <text evidence="6">Part of the dynactin complex that activates the molecular motor dynein for ultra-processive transport along microtubules.</text>
</comment>
<gene>
    <name evidence="7" type="primary">ORF10715</name>
</gene>
<keyword evidence="5" id="KW-0206">Cytoskeleton</keyword>
<proteinExistence type="inferred from homology"/>
<sequence>MAAPTKHNLSNPNLKIAAGATVCEDSELMGDITIGARTVIHPKARILAETGPIIIGEYNIIEELVTITNTSSTDENSGKVQIIGNNNMFEVGAIIESVRVGDNNIFESKAKVGSKVEIANGCIIGAGCVLNMAEQISDNTVIYGGNCERRIQREKPPLQALQIDFLTKIMPNYHYLIKPNIQPRTPTTIKK</sequence>
<dbReference type="GO" id="GO:0070840">
    <property type="term" value="F:dynein complex binding"/>
    <property type="evidence" value="ECO:0007669"/>
    <property type="project" value="TreeGrafter"/>
</dbReference>
<dbReference type="CDD" id="cd04646">
    <property type="entry name" value="LbH_Dynactin_6"/>
    <property type="match status" value="1"/>
</dbReference>
<dbReference type="InterPro" id="IPR011004">
    <property type="entry name" value="Trimer_LpxA-like_sf"/>
</dbReference>
<dbReference type="SUPFAM" id="SSF51161">
    <property type="entry name" value="Trimeric LpxA-like enzymes"/>
    <property type="match status" value="1"/>
</dbReference>
<comment type="similarity">
    <text evidence="2">Belongs to the dynactin subunits 5/6 family. Dynactin subunit 6 subfamily.</text>
</comment>
<evidence type="ECO:0000256" key="6">
    <source>
        <dbReference type="ARBA" id="ARBA00034687"/>
    </source>
</evidence>
<organism evidence="7">
    <name type="scientific">Arion vulgaris</name>
    <dbReference type="NCBI Taxonomy" id="1028688"/>
    <lineage>
        <taxon>Eukaryota</taxon>
        <taxon>Metazoa</taxon>
        <taxon>Spiralia</taxon>
        <taxon>Lophotrochozoa</taxon>
        <taxon>Mollusca</taxon>
        <taxon>Gastropoda</taxon>
        <taxon>Heterobranchia</taxon>
        <taxon>Euthyneura</taxon>
        <taxon>Panpulmonata</taxon>
        <taxon>Eupulmonata</taxon>
        <taxon>Stylommatophora</taxon>
        <taxon>Helicina</taxon>
        <taxon>Arionoidea</taxon>
        <taxon>Arionidae</taxon>
        <taxon>Arion</taxon>
    </lineage>
</organism>
<keyword evidence="4" id="KW-0963">Cytoplasm</keyword>
<dbReference type="AlphaFoldDB" id="A0A0B6Y2S9"/>
<dbReference type="PANTHER" id="PTHR13072:SF0">
    <property type="entry name" value="DYNACTIN SUBUNIT 6"/>
    <property type="match status" value="1"/>
</dbReference>